<dbReference type="Pfam" id="PF21143">
    <property type="entry name" value="Aquarius_N_2nd"/>
    <property type="match status" value="2"/>
</dbReference>
<reference evidence="9" key="2">
    <citation type="journal article" date="2016" name="Sci. Rep.">
        <title>Dictyocaulus viviparus genome, variome and transcriptome elucidate lungworm biology and support future intervention.</title>
        <authorList>
            <person name="McNulty S.N."/>
            <person name="Strube C."/>
            <person name="Rosa B.A."/>
            <person name="Martin J.C."/>
            <person name="Tyagi R."/>
            <person name="Choi Y.J."/>
            <person name="Wang Q."/>
            <person name="Hallsworth Pepin K."/>
            <person name="Zhang X."/>
            <person name="Ozersky P."/>
            <person name="Wilson R.K."/>
            <person name="Sternberg P.W."/>
            <person name="Gasser R.B."/>
            <person name="Mitreva M."/>
        </authorList>
    </citation>
    <scope>NUCLEOTIDE SEQUENCE [LARGE SCALE GENOMIC DNA]</scope>
    <source>
        <strain evidence="9">HannoverDv2000</strain>
    </source>
</reference>
<keyword evidence="1" id="KW-0539">Nucleus</keyword>
<dbReference type="Pfam" id="PF16399">
    <property type="entry name" value="Aquarius_N_1st"/>
    <property type="match status" value="2"/>
</dbReference>
<feature type="domain" description="RNA helicase aquarius beta-barrel" evidence="6">
    <location>
        <begin position="514"/>
        <end position="620"/>
    </location>
</feature>
<organism evidence="8 9">
    <name type="scientific">Dictyocaulus viviparus</name>
    <name type="common">Bovine lungworm</name>
    <dbReference type="NCBI Taxonomy" id="29172"/>
    <lineage>
        <taxon>Eukaryota</taxon>
        <taxon>Metazoa</taxon>
        <taxon>Ecdysozoa</taxon>
        <taxon>Nematoda</taxon>
        <taxon>Chromadorea</taxon>
        <taxon>Rhabditida</taxon>
        <taxon>Rhabditina</taxon>
        <taxon>Rhabditomorpha</taxon>
        <taxon>Strongyloidea</taxon>
        <taxon>Metastrongylidae</taxon>
        <taxon>Dictyocaulus</taxon>
    </lineage>
</organism>
<dbReference type="InterPro" id="IPR041677">
    <property type="entry name" value="DNA2/NAM7_AAA_11"/>
</dbReference>
<name>A0A0D8Y8L5_DICVI</name>
<comment type="subcellular location">
    <subcellularLocation>
        <location evidence="1">Nucleus</location>
    </subcellularLocation>
</comment>
<evidence type="ECO:0000259" key="6">
    <source>
        <dbReference type="Pfam" id="PF21143"/>
    </source>
</evidence>
<dbReference type="InterPro" id="IPR047187">
    <property type="entry name" value="SF1_C_Upf1"/>
</dbReference>
<comment type="similarity">
    <text evidence="1">Belongs to the CWF11 family.</text>
</comment>
<feature type="domain" description="DNA2/NAM7 helicase-like C-terminal" evidence="4">
    <location>
        <begin position="1030"/>
        <end position="1160"/>
    </location>
</feature>
<evidence type="ECO:0000313" key="8">
    <source>
        <dbReference type="EMBL" id="KJH52319.1"/>
    </source>
</evidence>
<dbReference type="InterPro" id="IPR041679">
    <property type="entry name" value="DNA2/NAM7-like_C"/>
</dbReference>
<protein>
    <recommendedName>
        <fullName evidence="10">Intron-binding protein aquarius</fullName>
    </recommendedName>
</protein>
<feature type="domain" description="RNA helicase aquarius N-terminal" evidence="5">
    <location>
        <begin position="24"/>
        <end position="250"/>
    </location>
</feature>
<dbReference type="OrthoDB" id="1879at2759"/>
<keyword evidence="1" id="KW-0508">mRNA splicing</keyword>
<dbReference type="PANTHER" id="PTHR10887:SF5">
    <property type="entry name" value="RNA HELICASE AQUARIUS"/>
    <property type="match status" value="1"/>
</dbReference>
<evidence type="ECO:0000259" key="7">
    <source>
        <dbReference type="Pfam" id="PF21144"/>
    </source>
</evidence>
<evidence type="ECO:0000256" key="2">
    <source>
        <dbReference type="SAM" id="MobiDB-lite"/>
    </source>
</evidence>
<feature type="domain" description="RNA helicase aquarius beta-barrel" evidence="6">
    <location>
        <begin position="463"/>
        <end position="504"/>
    </location>
</feature>
<feature type="domain" description="RNA helicase aquarius insertion" evidence="7">
    <location>
        <begin position="670"/>
        <end position="740"/>
    </location>
</feature>
<dbReference type="STRING" id="29172.A0A0D8Y8L5"/>
<dbReference type="InterPro" id="IPR027417">
    <property type="entry name" value="P-loop_NTPase"/>
</dbReference>
<dbReference type="PANTHER" id="PTHR10887">
    <property type="entry name" value="DNA2/NAM7 HELICASE FAMILY"/>
    <property type="match status" value="1"/>
</dbReference>
<dbReference type="InterPro" id="IPR048966">
    <property type="entry name" value="Aquarius_b-barrel"/>
</dbReference>
<dbReference type="PIRSF" id="PIRSF038901">
    <property type="entry name" value="AQR_cwf11"/>
    <property type="match status" value="1"/>
</dbReference>
<dbReference type="Pfam" id="PF13086">
    <property type="entry name" value="AAA_11"/>
    <property type="match status" value="1"/>
</dbReference>
<dbReference type="Pfam" id="PF21144">
    <property type="entry name" value="Aquarius_N_3rd"/>
    <property type="match status" value="1"/>
</dbReference>
<dbReference type="GO" id="GO:0003729">
    <property type="term" value="F:mRNA binding"/>
    <property type="evidence" value="ECO:0007669"/>
    <property type="project" value="TreeGrafter"/>
</dbReference>
<gene>
    <name evidence="8" type="ORF">DICVIV_01521</name>
</gene>
<dbReference type="CDD" id="cd18808">
    <property type="entry name" value="SF1_C_Upf1"/>
    <property type="match status" value="1"/>
</dbReference>
<dbReference type="GO" id="GO:0071013">
    <property type="term" value="C:catalytic step 2 spliceosome"/>
    <property type="evidence" value="ECO:0007669"/>
    <property type="project" value="TreeGrafter"/>
</dbReference>
<dbReference type="Proteomes" id="UP000053766">
    <property type="component" value="Unassembled WGS sequence"/>
</dbReference>
<evidence type="ECO:0000313" key="9">
    <source>
        <dbReference type="Proteomes" id="UP000053766"/>
    </source>
</evidence>
<feature type="domain" description="RNA helicase aquarius N-terminal" evidence="5">
    <location>
        <begin position="258"/>
        <end position="330"/>
    </location>
</feature>
<evidence type="ECO:0000256" key="1">
    <source>
        <dbReference type="PIRNR" id="PIRNR038901"/>
    </source>
</evidence>
<keyword evidence="9" id="KW-1185">Reference proteome</keyword>
<feature type="domain" description="DNA2/NAM7 helicase helicase" evidence="3">
    <location>
        <begin position="753"/>
        <end position="1020"/>
    </location>
</feature>
<dbReference type="InterPro" id="IPR045055">
    <property type="entry name" value="DNA2/NAM7-like"/>
</dbReference>
<reference evidence="8 9" key="1">
    <citation type="submission" date="2013-11" db="EMBL/GenBank/DDBJ databases">
        <title>Draft genome of the bovine lungworm Dictyocaulus viviparus.</title>
        <authorList>
            <person name="Mitreva M."/>
        </authorList>
    </citation>
    <scope>NUCLEOTIDE SEQUENCE [LARGE SCALE GENOMIC DNA]</scope>
    <source>
        <strain evidence="8 9">HannoverDv2000</strain>
    </source>
</reference>
<evidence type="ECO:0000259" key="4">
    <source>
        <dbReference type="Pfam" id="PF13087"/>
    </source>
</evidence>
<evidence type="ECO:0000259" key="3">
    <source>
        <dbReference type="Pfam" id="PF13086"/>
    </source>
</evidence>
<dbReference type="InterPro" id="IPR048967">
    <property type="entry name" value="Aquarius_insert"/>
</dbReference>
<dbReference type="Pfam" id="PF13087">
    <property type="entry name" value="AAA_12"/>
    <property type="match status" value="1"/>
</dbReference>
<evidence type="ECO:0008006" key="10">
    <source>
        <dbReference type="Google" id="ProtNLM"/>
    </source>
</evidence>
<dbReference type="SUPFAM" id="SSF52540">
    <property type="entry name" value="P-loop containing nucleoside triphosphate hydrolases"/>
    <property type="match status" value="1"/>
</dbReference>
<dbReference type="InterPro" id="IPR026300">
    <property type="entry name" value="CWF11_fam"/>
</dbReference>
<dbReference type="GO" id="GO:0004386">
    <property type="term" value="F:helicase activity"/>
    <property type="evidence" value="ECO:0007669"/>
    <property type="project" value="InterPro"/>
</dbReference>
<evidence type="ECO:0000259" key="5">
    <source>
        <dbReference type="Pfam" id="PF16399"/>
    </source>
</evidence>
<accession>A0A0D8Y8L5</accession>
<proteinExistence type="inferred from homology"/>
<feature type="compositionally biased region" description="Basic and acidic residues" evidence="2">
    <location>
        <begin position="1260"/>
        <end position="1276"/>
    </location>
</feature>
<dbReference type="InterPro" id="IPR032174">
    <property type="entry name" value="Aquarius_N"/>
</dbReference>
<feature type="region of interest" description="Disordered" evidence="2">
    <location>
        <begin position="1252"/>
        <end position="1285"/>
    </location>
</feature>
<keyword evidence="1" id="KW-0507">mRNA processing</keyword>
<dbReference type="EMBL" id="KN716167">
    <property type="protein sequence ID" value="KJH52319.1"/>
    <property type="molecule type" value="Genomic_DNA"/>
</dbReference>
<dbReference type="GO" id="GO:0000398">
    <property type="term" value="P:mRNA splicing, via spliceosome"/>
    <property type="evidence" value="ECO:0007669"/>
    <property type="project" value="InterPro"/>
</dbReference>
<dbReference type="Gene3D" id="3.40.50.300">
    <property type="entry name" value="P-loop containing nucleotide triphosphate hydrolases"/>
    <property type="match status" value="2"/>
</dbReference>
<sequence length="1297" mass="149922">MVAKTITKVSSSVVTIDALQKETITEVASKFWAPFTENHAPYSAALVDTIYQHEMLGTHFNPRKIIMLEFRFSEGFLPVVIVQLHNLELHMSLVNIWNAICGQTIRRKQRTHRCMAVLFQCFVKKPEHFPSFIHRVLELSLDESSRSNTEQCAIVTFLVNSFNSVEVDIVREQMSKLTHMSIWMNILPSQRDDLLAGSKKLRKYWAKLCQKIAIDDAKDCSESRLAQFQRNYLWNLIARFKRTLDRVDDDSKEALLPTRESMPDFYLLSVGSVDTRKALLKQFGSMKKSDIYRFAEYLHLVPAADSDDSQLETLSKEFLIETITLHCERRVNQLQQLNEQPLYPTEQVIWDENVVPYENYSGEGVLALNKLNLQFLTLHDYLLRNFNLFQLESTYEIRQDLEDVLFRMKPWQHETRNETVWGGWARMALLLDSFQIIEVGHFSVLIFALLLHLWIVLAKYYFHVGKPLVGEKSPSVVRGEFSVNVGRRVDIKQEWETNKSDCVVEVKFNIVAGDLRKHDVCFLVTCRSTKPVGTKYDVRKPFKDQIQVTYVRGCEIEGMMDQNGQVIEEFEAYEKKPQIQGDIRKYRVFLDPNQYRIDMENRVEKGAEDIYYTFNLVVRRDPKTNNFKAVLATMRQLLNTECVVPDWLTDIVLGYGEPDSAHYSKMSTAVPSLDFNDTFLSFEHLVESFPDYEIKAMADNEKMVPPFQLKFNDLVHEREDKDEKVIEVTPLIRSSRTPYPFFPNKNQVRFTPAQVEAIKAGMQPGLTMVVGPPGTGKTDVAVQIVANIYHNWPQQRTLIVTHSNQALNQLFEKIIALDVDERHLLRMGHGEEGLETEKDFSRYGRVNHVLKERLRLLTEVERLQLAMNVIGDVSYTCENAGHFFRFTVCRAWDEFLEKCAIGKDGLVAEIFPFTGYFADINPLFSGSHQDDMEVAHSCWRHISHIFEQLEEFRAFELLRNGRDRTEYLLVKEAKIIAMTCTHAALRRNELVQLGFRYDNILMEEAAQILEVETFIPLLLQNANAGFAFNYQLIDVPDFNGQGESQPSPYYYQNLGEAEYAVALFTYMRIIGYPAEKISIITTYNGQAQLIRDVVERRCAKNPLIGTPAKVSTVDKYQGQQNDFIILSLVRTINIGHIRDVRRLIVSLSRARLGLYVLCRASLFRNCFELTPAFNILCQRPPRLVIIPSEAYPTKRKCNERANGEAISIEDTVHMSTFVHDFYVSNMESMRANYELALEQYRRQIQQLGTPQDVETGIAEAEEKAGDSKDKVDKPQEQESDIVFESMDFERLEEVPKY</sequence>
<dbReference type="FunFam" id="3.40.50.300:FF:002863">
    <property type="entry name" value="Pre-mRNA-splicing factor cwf11"/>
    <property type="match status" value="1"/>
</dbReference>